<feature type="region of interest" description="Disordered" evidence="1">
    <location>
        <begin position="1"/>
        <end position="35"/>
    </location>
</feature>
<dbReference type="AlphaFoldDB" id="A0A2A6CVE1"/>
<evidence type="ECO:0000256" key="1">
    <source>
        <dbReference type="SAM" id="MobiDB-lite"/>
    </source>
</evidence>
<accession>A0A2A6CVE1</accession>
<protein>
    <submittedName>
        <fullName evidence="2">Uncharacterized protein</fullName>
    </submittedName>
</protein>
<evidence type="ECO:0000313" key="3">
    <source>
        <dbReference type="Proteomes" id="UP000005239"/>
    </source>
</evidence>
<reference evidence="2" key="2">
    <citation type="submission" date="2022-06" db="UniProtKB">
        <authorList>
            <consortium name="EnsemblMetazoa"/>
        </authorList>
    </citation>
    <scope>IDENTIFICATION</scope>
    <source>
        <strain evidence="2">PS312</strain>
    </source>
</reference>
<dbReference type="Proteomes" id="UP000005239">
    <property type="component" value="Unassembled WGS sequence"/>
</dbReference>
<sequence>MENLQANSMRKEAKEADGGEEEGSGGAMKEERASVDDPWEWSPDHLETVFGPDIAVAVSPLVVEESSLARATGRSFVLHAIAGEAEMDLCIGPATVNRASALVVEATGSQLNISLVRAVGSWEDASSARALGARVHALASCHHADAASAHPLTLKRAAAAVRTKEEKANVEKELSKAKEAELASPPQQLQPGDDPTWLEVVPLEEWPAPVAASSPIKGRPSELQQLQPVRGKEEATAHSPQQLQPSQPGWDASFDAWCTAMSAPTPSTPAKRAASPKESVDAKK</sequence>
<organism evidence="2 3">
    <name type="scientific">Pristionchus pacificus</name>
    <name type="common">Parasitic nematode worm</name>
    <dbReference type="NCBI Taxonomy" id="54126"/>
    <lineage>
        <taxon>Eukaryota</taxon>
        <taxon>Metazoa</taxon>
        <taxon>Ecdysozoa</taxon>
        <taxon>Nematoda</taxon>
        <taxon>Chromadorea</taxon>
        <taxon>Rhabditida</taxon>
        <taxon>Rhabditina</taxon>
        <taxon>Diplogasteromorpha</taxon>
        <taxon>Diplogasteroidea</taxon>
        <taxon>Neodiplogasteridae</taxon>
        <taxon>Pristionchus</taxon>
    </lineage>
</organism>
<evidence type="ECO:0000313" key="2">
    <source>
        <dbReference type="EnsemblMetazoa" id="PPA36364.1"/>
    </source>
</evidence>
<feature type="compositionally biased region" description="Polar residues" evidence="1">
    <location>
        <begin position="238"/>
        <end position="247"/>
    </location>
</feature>
<name>A0A2A6CVE1_PRIPA</name>
<feature type="region of interest" description="Disordered" evidence="1">
    <location>
        <begin position="165"/>
        <end position="195"/>
    </location>
</feature>
<reference evidence="3" key="1">
    <citation type="journal article" date="2008" name="Nat. Genet.">
        <title>The Pristionchus pacificus genome provides a unique perspective on nematode lifestyle and parasitism.</title>
        <authorList>
            <person name="Dieterich C."/>
            <person name="Clifton S.W."/>
            <person name="Schuster L.N."/>
            <person name="Chinwalla A."/>
            <person name="Delehaunty K."/>
            <person name="Dinkelacker I."/>
            <person name="Fulton L."/>
            <person name="Fulton R."/>
            <person name="Godfrey J."/>
            <person name="Minx P."/>
            <person name="Mitreva M."/>
            <person name="Roeseler W."/>
            <person name="Tian H."/>
            <person name="Witte H."/>
            <person name="Yang S.P."/>
            <person name="Wilson R.K."/>
            <person name="Sommer R.J."/>
        </authorList>
    </citation>
    <scope>NUCLEOTIDE SEQUENCE [LARGE SCALE GENOMIC DNA]</scope>
    <source>
        <strain evidence="3">PS312</strain>
    </source>
</reference>
<gene>
    <name evidence="2" type="primary">WBGene00274733</name>
</gene>
<keyword evidence="3" id="KW-1185">Reference proteome</keyword>
<feature type="compositionally biased region" description="Basic and acidic residues" evidence="1">
    <location>
        <begin position="165"/>
        <end position="181"/>
    </location>
</feature>
<feature type="region of interest" description="Disordered" evidence="1">
    <location>
        <begin position="211"/>
        <end position="284"/>
    </location>
</feature>
<dbReference type="EnsemblMetazoa" id="PPA36364.1">
    <property type="protein sequence ID" value="PPA36364.1"/>
    <property type="gene ID" value="WBGene00274733"/>
</dbReference>
<proteinExistence type="predicted"/>
<accession>A0A8R1YNI6</accession>